<feature type="compositionally biased region" description="Basic and acidic residues" evidence="1">
    <location>
        <begin position="146"/>
        <end position="158"/>
    </location>
</feature>
<dbReference type="Proteomes" id="UP000250235">
    <property type="component" value="Unassembled WGS sequence"/>
</dbReference>
<sequence length="220" mass="23926">MFEGAVTESFANTKVIEGTIVSFVANRKMVITKDVFAEAFGLPTEGLAPNKKKDMKMEYRFLHDIVAKALCAKTGSFDVVTSEKFDLMVAISTSLKSLTKKPEKEAGQMKKPEKAAAEKKKKKEKVVSMGVQKPVEARSQAAPAKSKSETSSDADSRPLAKLKKGGTAPKLKLICSSYASIYKSRLVSIEAKQDEPRATSLALNNGGNRRQSNEEGFGEQ</sequence>
<organism evidence="2 3">
    <name type="scientific">Dorcoceras hygrometricum</name>
    <dbReference type="NCBI Taxonomy" id="472368"/>
    <lineage>
        <taxon>Eukaryota</taxon>
        <taxon>Viridiplantae</taxon>
        <taxon>Streptophyta</taxon>
        <taxon>Embryophyta</taxon>
        <taxon>Tracheophyta</taxon>
        <taxon>Spermatophyta</taxon>
        <taxon>Magnoliopsida</taxon>
        <taxon>eudicotyledons</taxon>
        <taxon>Gunneridae</taxon>
        <taxon>Pentapetalae</taxon>
        <taxon>asterids</taxon>
        <taxon>lamiids</taxon>
        <taxon>Lamiales</taxon>
        <taxon>Gesneriaceae</taxon>
        <taxon>Didymocarpoideae</taxon>
        <taxon>Trichosporeae</taxon>
        <taxon>Loxocarpinae</taxon>
        <taxon>Dorcoceras</taxon>
    </lineage>
</organism>
<feature type="compositionally biased region" description="Polar residues" evidence="1">
    <location>
        <begin position="201"/>
        <end position="210"/>
    </location>
</feature>
<dbReference type="AlphaFoldDB" id="A0A2Z7ADT7"/>
<reference evidence="2 3" key="1">
    <citation type="journal article" date="2015" name="Proc. Natl. Acad. Sci. U.S.A.">
        <title>The resurrection genome of Boea hygrometrica: A blueprint for survival of dehydration.</title>
        <authorList>
            <person name="Xiao L."/>
            <person name="Yang G."/>
            <person name="Zhang L."/>
            <person name="Yang X."/>
            <person name="Zhao S."/>
            <person name="Ji Z."/>
            <person name="Zhou Q."/>
            <person name="Hu M."/>
            <person name="Wang Y."/>
            <person name="Chen M."/>
            <person name="Xu Y."/>
            <person name="Jin H."/>
            <person name="Xiao X."/>
            <person name="Hu G."/>
            <person name="Bao F."/>
            <person name="Hu Y."/>
            <person name="Wan P."/>
            <person name="Li L."/>
            <person name="Deng X."/>
            <person name="Kuang T."/>
            <person name="Xiang C."/>
            <person name="Zhu J.K."/>
            <person name="Oliver M.J."/>
            <person name="He Y."/>
        </authorList>
    </citation>
    <scope>NUCLEOTIDE SEQUENCE [LARGE SCALE GENOMIC DNA]</scope>
    <source>
        <strain evidence="3">cv. XS01</strain>
    </source>
</reference>
<dbReference type="EMBL" id="KV016261">
    <property type="protein sequence ID" value="KZV19895.1"/>
    <property type="molecule type" value="Genomic_DNA"/>
</dbReference>
<evidence type="ECO:0000256" key="1">
    <source>
        <dbReference type="SAM" id="MobiDB-lite"/>
    </source>
</evidence>
<name>A0A2Z7ADT7_9LAMI</name>
<dbReference type="OrthoDB" id="1751168at2759"/>
<keyword evidence="3" id="KW-1185">Reference proteome</keyword>
<protein>
    <submittedName>
        <fullName evidence="2">Uncharacterized protein</fullName>
    </submittedName>
</protein>
<proteinExistence type="predicted"/>
<evidence type="ECO:0000313" key="3">
    <source>
        <dbReference type="Proteomes" id="UP000250235"/>
    </source>
</evidence>
<feature type="compositionally biased region" description="Basic and acidic residues" evidence="1">
    <location>
        <begin position="100"/>
        <end position="118"/>
    </location>
</feature>
<evidence type="ECO:0000313" key="2">
    <source>
        <dbReference type="EMBL" id="KZV19895.1"/>
    </source>
</evidence>
<feature type="region of interest" description="Disordered" evidence="1">
    <location>
        <begin position="100"/>
        <end position="163"/>
    </location>
</feature>
<feature type="region of interest" description="Disordered" evidence="1">
    <location>
        <begin position="189"/>
        <end position="220"/>
    </location>
</feature>
<accession>A0A2Z7ADT7</accession>
<gene>
    <name evidence="2" type="ORF">F511_15537</name>
</gene>